<organism evidence="2 3">
    <name type="scientific">Porphyra umbilicalis</name>
    <name type="common">Purple laver</name>
    <name type="synonym">Red alga</name>
    <dbReference type="NCBI Taxonomy" id="2786"/>
    <lineage>
        <taxon>Eukaryota</taxon>
        <taxon>Rhodophyta</taxon>
        <taxon>Bangiophyceae</taxon>
        <taxon>Bangiales</taxon>
        <taxon>Bangiaceae</taxon>
        <taxon>Porphyra</taxon>
    </lineage>
</organism>
<dbReference type="EMBL" id="KV919603">
    <property type="protein sequence ID" value="OSX69352.1"/>
    <property type="molecule type" value="Genomic_DNA"/>
</dbReference>
<keyword evidence="3" id="KW-1185">Reference proteome</keyword>
<dbReference type="Proteomes" id="UP000218209">
    <property type="component" value="Unassembled WGS sequence"/>
</dbReference>
<evidence type="ECO:0000256" key="1">
    <source>
        <dbReference type="SAM" id="MobiDB-lite"/>
    </source>
</evidence>
<evidence type="ECO:0000313" key="3">
    <source>
        <dbReference type="Proteomes" id="UP000218209"/>
    </source>
</evidence>
<accession>A0A1X6NLA6</accession>
<reference evidence="2 3" key="1">
    <citation type="submission" date="2017-03" db="EMBL/GenBank/DDBJ databases">
        <title>WGS assembly of Porphyra umbilicalis.</title>
        <authorList>
            <person name="Brawley S.H."/>
            <person name="Blouin N.A."/>
            <person name="Ficko-Blean E."/>
            <person name="Wheeler G.L."/>
            <person name="Lohr M."/>
            <person name="Goodson H.V."/>
            <person name="Jenkins J.W."/>
            <person name="Blaby-Haas C.E."/>
            <person name="Helliwell K.E."/>
            <person name="Chan C."/>
            <person name="Marriage T."/>
            <person name="Bhattacharya D."/>
            <person name="Klein A.S."/>
            <person name="Badis Y."/>
            <person name="Brodie J."/>
            <person name="Cao Y."/>
            <person name="Collen J."/>
            <person name="Dittami S.M."/>
            <person name="Gachon C.M."/>
            <person name="Green B.R."/>
            <person name="Karpowicz S."/>
            <person name="Kim J.W."/>
            <person name="Kudahl U."/>
            <person name="Lin S."/>
            <person name="Michel G."/>
            <person name="Mittag M."/>
            <person name="Olson B.J."/>
            <person name="Pangilinan J."/>
            <person name="Peng Y."/>
            <person name="Qiu H."/>
            <person name="Shu S."/>
            <person name="Singer J.T."/>
            <person name="Smith A.G."/>
            <person name="Sprecher B.N."/>
            <person name="Wagner V."/>
            <person name="Wang W."/>
            <person name="Wang Z.-Y."/>
            <person name="Yan J."/>
            <person name="Yarish C."/>
            <person name="Zoeuner-Riek S."/>
            <person name="Zhuang Y."/>
            <person name="Zou Y."/>
            <person name="Lindquist E.A."/>
            <person name="Grimwood J."/>
            <person name="Barry K."/>
            <person name="Rokhsar D.S."/>
            <person name="Schmutz J."/>
            <person name="Stiller J.W."/>
            <person name="Grossman A.R."/>
            <person name="Prochnik S.E."/>
        </authorList>
    </citation>
    <scope>NUCLEOTIDE SEQUENCE [LARGE SCALE GENOMIC DNA]</scope>
    <source>
        <strain evidence="2">4086291</strain>
    </source>
</reference>
<feature type="region of interest" description="Disordered" evidence="1">
    <location>
        <begin position="1"/>
        <end position="38"/>
    </location>
</feature>
<proteinExistence type="predicted"/>
<name>A0A1X6NLA6_PORUM</name>
<dbReference type="AlphaFoldDB" id="A0A1X6NLA6"/>
<protein>
    <submittedName>
        <fullName evidence="2">Uncharacterized protein</fullName>
    </submittedName>
</protein>
<sequence>MQLRKKSRPELSRHIKYRPTGGSLGQSQNTATDCPKLR</sequence>
<evidence type="ECO:0000313" key="2">
    <source>
        <dbReference type="EMBL" id="OSX69352.1"/>
    </source>
</evidence>
<gene>
    <name evidence="2" type="ORF">BU14_1599s0004</name>
</gene>